<reference evidence="1 2" key="1">
    <citation type="submission" date="2013-12" db="EMBL/GenBank/DDBJ databases">
        <authorList>
            <consortium name="DOE Joint Genome Institute"/>
            <person name="Eisen J."/>
            <person name="Huntemann M."/>
            <person name="Han J."/>
            <person name="Chen A."/>
            <person name="Kyrpides N."/>
            <person name="Mavromatis K."/>
            <person name="Markowitz V."/>
            <person name="Palaniappan K."/>
            <person name="Ivanova N."/>
            <person name="Schaumberg A."/>
            <person name="Pati A."/>
            <person name="Liolios K."/>
            <person name="Nordberg H.P."/>
            <person name="Cantor M.N."/>
            <person name="Hua S.X."/>
            <person name="Woyke T."/>
        </authorList>
    </citation>
    <scope>NUCLEOTIDE SEQUENCE [LARGE SCALE GENOMIC DNA]</scope>
    <source>
        <strain evidence="2">DSM 19437</strain>
    </source>
</reference>
<sequence>MYRKIYTEKNPLNLNWIMPAQEEKKFIVPRNAGGF</sequence>
<dbReference type="STRING" id="929713.NIASO_02110"/>
<dbReference type="Proteomes" id="UP000003586">
    <property type="component" value="Chromosome"/>
</dbReference>
<proteinExistence type="predicted"/>
<evidence type="ECO:0000313" key="2">
    <source>
        <dbReference type="Proteomes" id="UP000003586"/>
    </source>
</evidence>
<protein>
    <submittedName>
        <fullName evidence="1">Uncharacterized protein</fullName>
    </submittedName>
</protein>
<accession>W0F5L5</accession>
<dbReference type="EMBL" id="CP007035">
    <property type="protein sequence ID" value="AHF17118.1"/>
    <property type="molecule type" value="Genomic_DNA"/>
</dbReference>
<name>W0F5L5_9BACT</name>
<keyword evidence="2" id="KW-1185">Reference proteome</keyword>
<gene>
    <name evidence="1" type="ORF">NIASO_02110</name>
</gene>
<organism evidence="1 2">
    <name type="scientific">Niabella soli DSM 19437</name>
    <dbReference type="NCBI Taxonomy" id="929713"/>
    <lineage>
        <taxon>Bacteria</taxon>
        <taxon>Pseudomonadati</taxon>
        <taxon>Bacteroidota</taxon>
        <taxon>Chitinophagia</taxon>
        <taxon>Chitinophagales</taxon>
        <taxon>Chitinophagaceae</taxon>
        <taxon>Niabella</taxon>
    </lineage>
</organism>
<dbReference type="KEGG" id="nso:NIASO_02110"/>
<evidence type="ECO:0000313" key="1">
    <source>
        <dbReference type="EMBL" id="AHF17118.1"/>
    </source>
</evidence>
<dbReference type="HOGENOM" id="CLU_3366058_0_0_10"/>
<dbReference type="AlphaFoldDB" id="W0F5L5"/>